<dbReference type="EMBL" id="LN907867">
    <property type="protein sequence ID" value="CUU41926.1"/>
    <property type="molecule type" value="Genomic_DNA"/>
</dbReference>
<dbReference type="SUPFAM" id="SSF53850">
    <property type="entry name" value="Periplasmic binding protein-like II"/>
    <property type="match status" value="1"/>
</dbReference>
<dbReference type="STRING" id="1079.BVIR_1480"/>
<dbReference type="PANTHER" id="PTHR30006">
    <property type="entry name" value="THIAMINE-BINDING PERIPLASMIC PROTEIN-RELATED"/>
    <property type="match status" value="1"/>
</dbReference>
<evidence type="ECO:0000313" key="2">
    <source>
        <dbReference type="EMBL" id="CUU41926.1"/>
    </source>
</evidence>
<evidence type="ECO:0000256" key="1">
    <source>
        <dbReference type="ARBA" id="ARBA00022729"/>
    </source>
</evidence>
<keyword evidence="1" id="KW-0732">Signal</keyword>
<dbReference type="Pfam" id="PF13343">
    <property type="entry name" value="SBP_bac_6"/>
    <property type="match status" value="1"/>
</dbReference>
<dbReference type="AlphaFoldDB" id="A0A0P0IDY6"/>
<sequence length="455" mass="48422">MNVNYITTVSRLRGRWLQVNGTLGGARRAVSVAAALILGGVVLASPAASKDTVVVLTTYHDDVVGPVVKAFETAHPDIAVELVWKQGIEAFGDLSKPDQSGIDVFWGPSLSTFPALRDRGAFRAITVDRASIPGRIGRQQISDPNGLFEAYEVAGYGLAFNLDRLKERGLGVPKAWRDLATPRVAGAVGLPIPASVGFSPALYDVILQSEGWERGWALISEIAGNGKLLGIGGSPTDLVAAGDIAVGLTIDFYPMAAAASGRPVGFVYPARTAFLPAHIATTASAPNAKAAATFVAFLLSRPAQELLLRPDIRRHPIRPDAYGKIDAVFANPFAPADDITFAYDADLGRLRRGVISALFDAAITSRHQRVAALWRAIHDAEAKLAAQPNPKYSELLAEARRLAGSVPVSAEAATDPARLARIKSYPSDIAAVWNAELDRAHERAFALVRRVGADF</sequence>
<proteinExistence type="predicted"/>
<organism evidence="2 3">
    <name type="scientific">Blastochloris viridis</name>
    <name type="common">Rhodopseudomonas viridis</name>
    <dbReference type="NCBI Taxonomy" id="1079"/>
    <lineage>
        <taxon>Bacteria</taxon>
        <taxon>Pseudomonadati</taxon>
        <taxon>Pseudomonadota</taxon>
        <taxon>Alphaproteobacteria</taxon>
        <taxon>Hyphomicrobiales</taxon>
        <taxon>Blastochloridaceae</taxon>
        <taxon>Blastochloris</taxon>
    </lineage>
</organism>
<keyword evidence="3" id="KW-1185">Reference proteome</keyword>
<accession>A0A0P0IDY6</accession>
<dbReference type="PATRIC" id="fig|1079.6.peg.1535"/>
<dbReference type="KEGG" id="bvr:BVIR_1480"/>
<dbReference type="Gene3D" id="3.40.190.10">
    <property type="entry name" value="Periplasmic binding protein-like II"/>
    <property type="match status" value="2"/>
</dbReference>
<dbReference type="Proteomes" id="UP000065734">
    <property type="component" value="Chromosome I"/>
</dbReference>
<reference evidence="3" key="1">
    <citation type="journal article" date="2016" name="Genome Announc.">
        <title>Revised genome sequence of the purple photosynthetic bacterium Blastochloris viridis.</title>
        <authorList>
            <person name="Liu L.N."/>
            <person name="Faulkner M."/>
            <person name="Liu X."/>
            <person name="Huang F."/>
            <person name="Darby A.C."/>
            <person name="Hall N."/>
        </authorList>
    </citation>
    <scope>NUCLEOTIDE SEQUENCE [LARGE SCALE GENOMIC DNA]</scope>
    <source>
        <strain evidence="3">ATCC 19567 / DSM 133 / F</strain>
    </source>
</reference>
<evidence type="ECO:0000313" key="3">
    <source>
        <dbReference type="Proteomes" id="UP000065734"/>
    </source>
</evidence>
<gene>
    <name evidence="2" type="primary">pgtC</name>
    <name evidence="2" type="ORF">BVIRIDIS_09250</name>
</gene>
<dbReference type="PANTHER" id="PTHR30006:SF24">
    <property type="entry name" value="SLL0237 PROTEIN"/>
    <property type="match status" value="1"/>
</dbReference>
<dbReference type="OrthoDB" id="305758at2"/>
<name>A0A0P0IDY6_BLAVI</name>
<protein>
    <submittedName>
        <fullName evidence="2">Phosphoglycerate transport regulatory protein pgtC</fullName>
    </submittedName>
</protein>